<comment type="caution">
    <text evidence="1">The sequence shown here is derived from an EMBL/GenBank/DDBJ whole genome shotgun (WGS) entry which is preliminary data.</text>
</comment>
<sequence>MEEIDQNRSILRFRQQTNQEATTARRVALRMLLGGRA</sequence>
<dbReference type="AlphaFoldDB" id="A0A256GXG8"/>
<evidence type="ECO:0000313" key="1">
    <source>
        <dbReference type="EMBL" id="OYR31221.1"/>
    </source>
</evidence>
<dbReference type="EMBL" id="NNRN01000041">
    <property type="protein sequence ID" value="OYR31221.1"/>
    <property type="molecule type" value="Genomic_DNA"/>
</dbReference>
<proteinExistence type="predicted"/>
<reference evidence="1 2" key="1">
    <citation type="submission" date="2017-07" db="EMBL/GenBank/DDBJ databases">
        <title>Draft genome of Ochrobactrum lupini type strain LUP21.</title>
        <authorList>
            <person name="Krzyzanowska D.M."/>
            <person name="Jafra S."/>
        </authorList>
    </citation>
    <scope>NUCLEOTIDE SEQUENCE [LARGE SCALE GENOMIC DNA]</scope>
    <source>
        <strain evidence="1 2">LUP21</strain>
    </source>
</reference>
<organism evidence="1 2">
    <name type="scientific">Brucella lupini</name>
    <dbReference type="NCBI Taxonomy" id="255457"/>
    <lineage>
        <taxon>Bacteria</taxon>
        <taxon>Pseudomonadati</taxon>
        <taxon>Pseudomonadota</taxon>
        <taxon>Alphaproteobacteria</taxon>
        <taxon>Hyphomicrobiales</taxon>
        <taxon>Brucellaceae</taxon>
        <taxon>Brucella/Ochrobactrum group</taxon>
        <taxon>Brucella</taxon>
    </lineage>
</organism>
<gene>
    <name evidence="1" type="ORF">CES86_1428</name>
</gene>
<name>A0A256GXG8_9HYPH</name>
<accession>A0A256GXG8</accession>
<dbReference type="Proteomes" id="UP000216363">
    <property type="component" value="Unassembled WGS sequence"/>
</dbReference>
<protein>
    <submittedName>
        <fullName evidence="1">Uncharacterized protein</fullName>
    </submittedName>
</protein>
<evidence type="ECO:0000313" key="2">
    <source>
        <dbReference type="Proteomes" id="UP000216363"/>
    </source>
</evidence>